<dbReference type="InterPro" id="IPR009057">
    <property type="entry name" value="Homeodomain-like_sf"/>
</dbReference>
<evidence type="ECO:0000313" key="12">
    <source>
        <dbReference type="Proteomes" id="UP000183410"/>
    </source>
</evidence>
<dbReference type="InterPro" id="IPR001789">
    <property type="entry name" value="Sig_transdc_resp-reg_receiver"/>
</dbReference>
<dbReference type="GO" id="GO:0003700">
    <property type="term" value="F:DNA-binding transcription factor activity"/>
    <property type="evidence" value="ECO:0007669"/>
    <property type="project" value="InterPro"/>
</dbReference>
<evidence type="ECO:0000256" key="4">
    <source>
        <dbReference type="ARBA" id="ARBA00023012"/>
    </source>
</evidence>
<feature type="domain" description="Response regulatory" evidence="10">
    <location>
        <begin position="3"/>
        <end position="120"/>
    </location>
</feature>
<dbReference type="SMART" id="SM00342">
    <property type="entry name" value="HTH_ARAC"/>
    <property type="match status" value="1"/>
</dbReference>
<dbReference type="CDD" id="cd17536">
    <property type="entry name" value="REC_YesN-like"/>
    <property type="match status" value="1"/>
</dbReference>
<evidence type="ECO:0000259" key="9">
    <source>
        <dbReference type="PROSITE" id="PS01124"/>
    </source>
</evidence>
<dbReference type="PANTHER" id="PTHR42713">
    <property type="entry name" value="HISTIDINE KINASE-RELATED"/>
    <property type="match status" value="1"/>
</dbReference>
<protein>
    <submittedName>
        <fullName evidence="11">Two-component system, response regulator YesN</fullName>
    </submittedName>
</protein>
<dbReference type="PANTHER" id="PTHR42713:SF3">
    <property type="entry name" value="TRANSCRIPTIONAL REGULATORY PROTEIN HPTR"/>
    <property type="match status" value="1"/>
</dbReference>
<dbReference type="SMART" id="SM00448">
    <property type="entry name" value="REC"/>
    <property type="match status" value="1"/>
</dbReference>
<evidence type="ECO:0000259" key="10">
    <source>
        <dbReference type="PROSITE" id="PS50110"/>
    </source>
</evidence>
<dbReference type="PROSITE" id="PS01124">
    <property type="entry name" value="HTH_ARAC_FAMILY_2"/>
    <property type="match status" value="1"/>
</dbReference>
<keyword evidence="7" id="KW-0804">Transcription</keyword>
<gene>
    <name evidence="11" type="ORF">SAMN04487969_10458</name>
</gene>
<evidence type="ECO:0000256" key="2">
    <source>
        <dbReference type="ARBA" id="ARBA00022490"/>
    </source>
</evidence>
<feature type="domain" description="HTH araC/xylS-type" evidence="9">
    <location>
        <begin position="415"/>
        <end position="517"/>
    </location>
</feature>
<dbReference type="Proteomes" id="UP000183410">
    <property type="component" value="Unassembled WGS sequence"/>
</dbReference>
<dbReference type="Pfam" id="PF00072">
    <property type="entry name" value="Response_reg"/>
    <property type="match status" value="1"/>
</dbReference>
<dbReference type="OrthoDB" id="9794370at2"/>
<keyword evidence="5" id="KW-0805">Transcription regulation</keyword>
<dbReference type="InterPro" id="IPR051552">
    <property type="entry name" value="HptR"/>
</dbReference>
<accession>A0A1I2BUM7</accession>
<proteinExistence type="predicted"/>
<comment type="subcellular location">
    <subcellularLocation>
        <location evidence="1">Cytoplasm</location>
    </subcellularLocation>
</comment>
<evidence type="ECO:0000256" key="3">
    <source>
        <dbReference type="ARBA" id="ARBA00022553"/>
    </source>
</evidence>
<dbReference type="SUPFAM" id="SSF46689">
    <property type="entry name" value="Homeodomain-like"/>
    <property type="match status" value="1"/>
</dbReference>
<keyword evidence="4" id="KW-0902">Two-component regulatory system</keyword>
<dbReference type="GO" id="GO:0000160">
    <property type="term" value="P:phosphorelay signal transduction system"/>
    <property type="evidence" value="ECO:0007669"/>
    <property type="project" value="UniProtKB-KW"/>
</dbReference>
<name>A0A1I2BUM7_9BACL</name>
<keyword evidence="3 8" id="KW-0597">Phosphoprotein</keyword>
<evidence type="ECO:0000256" key="6">
    <source>
        <dbReference type="ARBA" id="ARBA00023125"/>
    </source>
</evidence>
<dbReference type="GO" id="GO:0005737">
    <property type="term" value="C:cytoplasm"/>
    <property type="evidence" value="ECO:0007669"/>
    <property type="project" value="UniProtKB-SubCell"/>
</dbReference>
<keyword evidence="12" id="KW-1185">Reference proteome</keyword>
<organism evidence="11 12">
    <name type="scientific">Paenibacillus algorifonticola</name>
    <dbReference type="NCBI Taxonomy" id="684063"/>
    <lineage>
        <taxon>Bacteria</taxon>
        <taxon>Bacillati</taxon>
        <taxon>Bacillota</taxon>
        <taxon>Bacilli</taxon>
        <taxon>Bacillales</taxon>
        <taxon>Paenibacillaceae</taxon>
        <taxon>Paenibacillus</taxon>
    </lineage>
</organism>
<dbReference type="Gene3D" id="3.40.50.2300">
    <property type="match status" value="1"/>
</dbReference>
<dbReference type="InterPro" id="IPR018060">
    <property type="entry name" value="HTH_AraC"/>
</dbReference>
<evidence type="ECO:0000256" key="8">
    <source>
        <dbReference type="PROSITE-ProRule" id="PRU00169"/>
    </source>
</evidence>
<reference evidence="12" key="1">
    <citation type="submission" date="2016-10" db="EMBL/GenBank/DDBJ databases">
        <authorList>
            <person name="Varghese N."/>
            <person name="Submissions S."/>
        </authorList>
    </citation>
    <scope>NUCLEOTIDE SEQUENCE [LARGE SCALE GENOMIC DNA]</scope>
    <source>
        <strain evidence="12">CGMCC 1.10223</strain>
    </source>
</reference>
<dbReference type="EMBL" id="FONN01000004">
    <property type="protein sequence ID" value="SFE59020.1"/>
    <property type="molecule type" value="Genomic_DNA"/>
</dbReference>
<dbReference type="SUPFAM" id="SSF52172">
    <property type="entry name" value="CheY-like"/>
    <property type="match status" value="1"/>
</dbReference>
<dbReference type="PROSITE" id="PS50110">
    <property type="entry name" value="RESPONSE_REGULATORY"/>
    <property type="match status" value="1"/>
</dbReference>
<evidence type="ECO:0000256" key="1">
    <source>
        <dbReference type="ARBA" id="ARBA00004496"/>
    </source>
</evidence>
<dbReference type="GO" id="GO:0043565">
    <property type="term" value="F:sequence-specific DNA binding"/>
    <property type="evidence" value="ECO:0007669"/>
    <property type="project" value="InterPro"/>
</dbReference>
<keyword evidence="2" id="KW-0963">Cytoplasm</keyword>
<evidence type="ECO:0000313" key="11">
    <source>
        <dbReference type="EMBL" id="SFE59020.1"/>
    </source>
</evidence>
<keyword evidence="6" id="KW-0238">DNA-binding</keyword>
<feature type="modified residue" description="4-aspartylphosphate" evidence="8">
    <location>
        <position position="55"/>
    </location>
</feature>
<dbReference type="Gene3D" id="1.10.10.60">
    <property type="entry name" value="Homeodomain-like"/>
    <property type="match status" value="2"/>
</dbReference>
<dbReference type="InterPro" id="IPR011006">
    <property type="entry name" value="CheY-like_superfamily"/>
</dbReference>
<sequence length="518" mass="59089">MFKVLLVDDERIILEGISQIVPWTSSGAELIGTARNGLEALTFMEEQQPDIIISDIKMPGMDGLQLVERVKELYPQIAFILLSGFSEFDYARTAMAYGVKHYLLKPCNETKITEALTEVIEELQSQLTQHQFVQTIQSELTRVLPHAKAQFLKELVTNKTYGKRDWDTYRRMFHITHDTLPIRLILMQVEGMFEYEHIFALTNIAEEKLGEEIVLLSTTIGRHVLLLIQETEQQEQLLSRLSGMKCTFTDFYKLETTIAVSGAGGITDARKMYRETLECLNFRFHVGEGAIITPQDLSTAAAARLSSFDYDEEQLGMELKAGNWEAASEELGRFFQLLADQRMDTVLTKSYVIPLFVSIARQSAPERLNDYLQMLARLDELETLKAIEAFVSQAAKDICDANFDSFASKQSTVIKKMIEVIASNLADPALSLNWVANEILYMNADYLGKLFKKETGERFSAYVMKLRVEKAMEEIVRTEDVKVFELAERFGFGDNPQYFSQVFKKHTGYTPSDYKRSL</sequence>
<dbReference type="AlphaFoldDB" id="A0A1I2BUM7"/>
<evidence type="ECO:0000256" key="7">
    <source>
        <dbReference type="ARBA" id="ARBA00023163"/>
    </source>
</evidence>
<evidence type="ECO:0000256" key="5">
    <source>
        <dbReference type="ARBA" id="ARBA00023015"/>
    </source>
</evidence>
<dbReference type="Pfam" id="PF12833">
    <property type="entry name" value="HTH_18"/>
    <property type="match status" value="1"/>
</dbReference>